<reference evidence="8 9" key="1">
    <citation type="submission" date="2013-10" db="EMBL/GenBank/DDBJ databases">
        <authorList>
            <consortium name="International Citrus Genome Consortium"/>
            <person name="Jenkins J."/>
            <person name="Schmutz J."/>
            <person name="Prochnik S."/>
            <person name="Rokhsar D."/>
            <person name="Gmitter F."/>
            <person name="Ollitrault P."/>
            <person name="Machado M."/>
            <person name="Talon M."/>
            <person name="Wincker P."/>
            <person name="Jaillon O."/>
            <person name="Morgante M."/>
        </authorList>
    </citation>
    <scope>NUCLEOTIDE SEQUENCE</scope>
    <source>
        <strain evidence="9">cv. Clemenules</strain>
    </source>
</reference>
<dbReference type="FunCoup" id="V4WA94">
    <property type="interactions" value="1572"/>
</dbReference>
<dbReference type="AlphaFoldDB" id="V4WA94"/>
<evidence type="ECO:0008006" key="10">
    <source>
        <dbReference type="Google" id="ProtNLM"/>
    </source>
</evidence>
<evidence type="ECO:0000256" key="7">
    <source>
        <dbReference type="SAM" id="MobiDB-lite"/>
    </source>
</evidence>
<keyword evidence="9" id="KW-1185">Reference proteome</keyword>
<feature type="compositionally biased region" description="Basic and acidic residues" evidence="7">
    <location>
        <begin position="98"/>
        <end position="118"/>
    </location>
</feature>
<dbReference type="PANTHER" id="PTHR13421:SF16">
    <property type="entry name" value="SNRNA-ACTIVATING PROTEIN COMPLEX SUBUNIT 3"/>
    <property type="match status" value="1"/>
</dbReference>
<accession>V4WA94</accession>
<comment type="similarity">
    <text evidence="2">Belongs to the SNAPC3/SRD2 family.</text>
</comment>
<feature type="compositionally biased region" description="Basic residues" evidence="7">
    <location>
        <begin position="119"/>
        <end position="133"/>
    </location>
</feature>
<dbReference type="PANTHER" id="PTHR13421">
    <property type="entry name" value="SNRNA-ACTIVATING PROTEIN COMPLEX SUBUNIT 3"/>
    <property type="match status" value="1"/>
</dbReference>
<dbReference type="eggNOG" id="KOG2664">
    <property type="taxonomic scope" value="Eukaryota"/>
</dbReference>
<dbReference type="KEGG" id="cic:CICLE_v10015263mg"/>
<sequence length="441" mass="51101">MENIESEEIEILRGGPIYTGNMVSPLTRVPDFEDSVLRELKELEDELCMDTSQFYDDHLSVDELKVYTEDELMDMALKETFTNRLRDEGNAENSSQPSEERSSAGRNLERSGKQENRKSSTKKKQKKKKKKANRLTVDNFIAKAEQLSSIKLIKQKQDEDKAAARLHSFNSICKFNEYAVPFSDKTERMKSLRSNNSAKWLKALDIREHVAVVNPEIVLSVEVYHNERKWVKTQEFLVLGRQMLTELRDVICCLTDQVMQKAGQYDPSGYFLIEDVFYNDLRHPSAIDYSEPIFNWLRNSKNEAVKKWECIINGELQQKQIALLGSVSTSHLPHFKAVDMHKARFCDVRFRLGAGYLYCHQGDCKHTIVIRDMRLIHPEDVQSRAAYPIVTFQLKQRSQKCSVCKIYMAAKVTVDDKWAQDNPCYFCDYCYSLLHSKDGNL</sequence>
<dbReference type="InParanoid" id="V4WA94"/>
<comment type="subcellular location">
    <subcellularLocation>
        <location evidence="1">Nucleus</location>
    </subcellularLocation>
</comment>
<protein>
    <recommendedName>
        <fullName evidence="10">snRNA-activating protein complex subunit</fullName>
    </recommendedName>
</protein>
<dbReference type="Pfam" id="PF12251">
    <property type="entry name" value="SNAPC3"/>
    <property type="match status" value="1"/>
</dbReference>
<dbReference type="GO" id="GO:0001046">
    <property type="term" value="F:core promoter sequence-specific DNA binding"/>
    <property type="evidence" value="ECO:0007669"/>
    <property type="project" value="TreeGrafter"/>
</dbReference>
<dbReference type="GO" id="GO:0003681">
    <property type="term" value="F:bent DNA binding"/>
    <property type="evidence" value="ECO:0007669"/>
    <property type="project" value="TreeGrafter"/>
</dbReference>
<dbReference type="GO" id="GO:0000978">
    <property type="term" value="F:RNA polymerase II cis-regulatory region sequence-specific DNA binding"/>
    <property type="evidence" value="ECO:0007669"/>
    <property type="project" value="TreeGrafter"/>
</dbReference>
<dbReference type="GO" id="GO:0042795">
    <property type="term" value="P:snRNA transcription by RNA polymerase II"/>
    <property type="evidence" value="ECO:0007669"/>
    <property type="project" value="TreeGrafter"/>
</dbReference>
<evidence type="ECO:0000256" key="3">
    <source>
        <dbReference type="ARBA" id="ARBA00023015"/>
    </source>
</evidence>
<proteinExistence type="inferred from homology"/>
<evidence type="ECO:0000256" key="2">
    <source>
        <dbReference type="ARBA" id="ARBA00010410"/>
    </source>
</evidence>
<keyword evidence="3" id="KW-0805">Transcription regulation</keyword>
<keyword evidence="5" id="KW-0804">Transcription</keyword>
<dbReference type="InterPro" id="IPR022042">
    <property type="entry name" value="snRNA-activating_su3"/>
</dbReference>
<evidence type="ECO:0000256" key="6">
    <source>
        <dbReference type="ARBA" id="ARBA00023242"/>
    </source>
</evidence>
<evidence type="ECO:0000313" key="8">
    <source>
        <dbReference type="EMBL" id="ESR63209.1"/>
    </source>
</evidence>
<evidence type="ECO:0000256" key="4">
    <source>
        <dbReference type="ARBA" id="ARBA00023125"/>
    </source>
</evidence>
<evidence type="ECO:0000313" key="9">
    <source>
        <dbReference type="Proteomes" id="UP000030687"/>
    </source>
</evidence>
<name>V4WA94_CITCL</name>
<dbReference type="Gramene" id="ESR63209">
    <property type="protein sequence ID" value="ESR63209"/>
    <property type="gene ID" value="CICLE_v10015263mg"/>
</dbReference>
<dbReference type="GO" id="GO:0019185">
    <property type="term" value="C:snRNA-activating protein complex"/>
    <property type="evidence" value="ECO:0007669"/>
    <property type="project" value="TreeGrafter"/>
</dbReference>
<dbReference type="OMA" id="RRWNEGD"/>
<organism evidence="8 9">
    <name type="scientific">Citrus clementina</name>
    <name type="common">Clementine</name>
    <name type="synonym">Citrus deliciosa x Citrus sinensis</name>
    <dbReference type="NCBI Taxonomy" id="85681"/>
    <lineage>
        <taxon>Eukaryota</taxon>
        <taxon>Viridiplantae</taxon>
        <taxon>Streptophyta</taxon>
        <taxon>Embryophyta</taxon>
        <taxon>Tracheophyta</taxon>
        <taxon>Spermatophyta</taxon>
        <taxon>Magnoliopsida</taxon>
        <taxon>eudicotyledons</taxon>
        <taxon>Gunneridae</taxon>
        <taxon>Pentapetalae</taxon>
        <taxon>rosids</taxon>
        <taxon>malvids</taxon>
        <taxon>Sapindales</taxon>
        <taxon>Rutaceae</taxon>
        <taxon>Aurantioideae</taxon>
        <taxon>Citrus</taxon>
    </lineage>
</organism>
<dbReference type="GO" id="GO:0005634">
    <property type="term" value="C:nucleus"/>
    <property type="evidence" value="ECO:0007669"/>
    <property type="project" value="UniProtKB-SubCell"/>
</dbReference>
<evidence type="ECO:0000256" key="1">
    <source>
        <dbReference type="ARBA" id="ARBA00004123"/>
    </source>
</evidence>
<keyword evidence="4" id="KW-0238">DNA-binding</keyword>
<dbReference type="GO" id="GO:0042796">
    <property type="term" value="P:snRNA transcription by RNA polymerase III"/>
    <property type="evidence" value="ECO:0007669"/>
    <property type="project" value="TreeGrafter"/>
</dbReference>
<gene>
    <name evidence="8" type="ORF">CICLE_v10015263mg</name>
</gene>
<evidence type="ECO:0000256" key="5">
    <source>
        <dbReference type="ARBA" id="ARBA00023163"/>
    </source>
</evidence>
<dbReference type="Proteomes" id="UP000030687">
    <property type="component" value="Unassembled WGS sequence"/>
</dbReference>
<dbReference type="OrthoDB" id="46583at2759"/>
<keyword evidence="6" id="KW-0539">Nucleus</keyword>
<dbReference type="EMBL" id="KI536312">
    <property type="protein sequence ID" value="ESR63209.1"/>
    <property type="molecule type" value="Genomic_DNA"/>
</dbReference>
<dbReference type="GO" id="GO:0001006">
    <property type="term" value="F:RNA polymerase III type 3 promoter sequence-specific DNA binding"/>
    <property type="evidence" value="ECO:0007669"/>
    <property type="project" value="TreeGrafter"/>
</dbReference>
<feature type="region of interest" description="Disordered" evidence="7">
    <location>
        <begin position="83"/>
        <end position="133"/>
    </location>
</feature>
<dbReference type="STRING" id="85681.V4WA94"/>